<dbReference type="InterPro" id="IPR035768">
    <property type="entry name" value="SPRY_HERC1"/>
</dbReference>
<dbReference type="PANTHER" id="PTHR22872:SF6">
    <property type="entry name" value="E3 UBIQUITIN-PROTEIN LIGASE HERC1-RELATED"/>
    <property type="match status" value="1"/>
</dbReference>
<dbReference type="SMART" id="SM00449">
    <property type="entry name" value="SPRY"/>
    <property type="match status" value="1"/>
</dbReference>
<dbReference type="InterPro" id="IPR013320">
    <property type="entry name" value="ConA-like_dom_sf"/>
</dbReference>
<keyword evidence="4" id="KW-1133">Transmembrane helix</keyword>
<accession>A0A835P3S6</accession>
<dbReference type="InterPro" id="IPR058923">
    <property type="entry name" value="RCC1-like_dom"/>
</dbReference>
<feature type="compositionally biased region" description="Polar residues" evidence="3">
    <location>
        <begin position="2440"/>
        <end position="2466"/>
    </location>
</feature>
<dbReference type="InterPro" id="IPR000408">
    <property type="entry name" value="Reg_chr_condens"/>
</dbReference>
<evidence type="ECO:0000313" key="8">
    <source>
        <dbReference type="Proteomes" id="UP000618051"/>
    </source>
</evidence>
<keyword evidence="4" id="KW-0812">Transmembrane</keyword>
<feature type="compositionally biased region" description="Low complexity" evidence="3">
    <location>
        <begin position="2687"/>
        <end position="2698"/>
    </location>
</feature>
<evidence type="ECO:0000313" key="6">
    <source>
        <dbReference type="EMBL" id="KAG0135765.1"/>
    </source>
</evidence>
<feature type="compositionally biased region" description="Basic residues" evidence="3">
    <location>
        <begin position="2396"/>
        <end position="2405"/>
    </location>
</feature>
<evidence type="ECO:0000313" key="7">
    <source>
        <dbReference type="EMBL" id="KAI1235041.1"/>
    </source>
</evidence>
<feature type="region of interest" description="Disordered" evidence="3">
    <location>
        <begin position="1394"/>
        <end position="1425"/>
    </location>
</feature>
<feature type="transmembrane region" description="Helical" evidence="4">
    <location>
        <begin position="771"/>
        <end position="791"/>
    </location>
</feature>
<dbReference type="FunFam" id="2.130.10.30:FF:000001">
    <property type="entry name" value="LOW QUALITY PROTEIN: probable E3 ubiquitin-protein ligase HERC1"/>
    <property type="match status" value="1"/>
</dbReference>
<feature type="region of interest" description="Disordered" evidence="3">
    <location>
        <begin position="2241"/>
        <end position="2272"/>
    </location>
</feature>
<feature type="repeat" description="RCC1" evidence="2">
    <location>
        <begin position="620"/>
        <end position="671"/>
    </location>
</feature>
<feature type="repeat" description="RCC1" evidence="2">
    <location>
        <begin position="723"/>
        <end position="779"/>
    </location>
</feature>
<reference evidence="7" key="3">
    <citation type="submission" date="2022-01" db="EMBL/GenBank/DDBJ databases">
        <authorList>
            <person name="Rubenstein D.R."/>
        </authorList>
    </citation>
    <scope>NUCLEOTIDE SEQUENCE</scope>
    <source>
        <strain evidence="7">SS15</strain>
        <tissue evidence="7">Liver</tissue>
    </source>
</reference>
<reference evidence="7 8" key="2">
    <citation type="journal article" date="2021" name="J. Hered.">
        <title>Feather Gene Expression Elucidates the Developmental Basis of Plumage Iridescence in African Starlings.</title>
        <authorList>
            <person name="Rubenstein D.R."/>
            <person name="Corvelo A."/>
            <person name="MacManes M.D."/>
            <person name="Maia R."/>
            <person name="Narzisi G."/>
            <person name="Rousaki A."/>
            <person name="Vandenabeele P."/>
            <person name="Shawkey M.D."/>
            <person name="Solomon J."/>
        </authorList>
    </citation>
    <scope>NUCLEOTIDE SEQUENCE [LARGE SCALE GENOMIC DNA]</scope>
    <source>
        <strain evidence="7">SS15</strain>
    </source>
</reference>
<feature type="repeat" description="RCC1" evidence="2">
    <location>
        <begin position="672"/>
        <end position="722"/>
    </location>
</feature>
<dbReference type="CDD" id="cd12881">
    <property type="entry name" value="SPRY_HERC1"/>
    <property type="match status" value="1"/>
</dbReference>
<dbReference type="InterPro" id="IPR001870">
    <property type="entry name" value="B30.2/SPRY"/>
</dbReference>
<feature type="compositionally biased region" description="Basic and acidic residues" evidence="3">
    <location>
        <begin position="2248"/>
        <end position="2267"/>
    </location>
</feature>
<dbReference type="Pfam" id="PF00415">
    <property type="entry name" value="RCC1"/>
    <property type="match status" value="1"/>
</dbReference>
<dbReference type="PRINTS" id="PR00633">
    <property type="entry name" value="RCCNDNSATION"/>
</dbReference>
<dbReference type="InterPro" id="IPR009091">
    <property type="entry name" value="RCC1/BLIP-II"/>
</dbReference>
<gene>
    <name evidence="7" type="ORF">IHE44_0002672</name>
    <name evidence="6" type="ORF">IHE44_005313</name>
</gene>
<evidence type="ECO:0000256" key="2">
    <source>
        <dbReference type="PROSITE-ProRule" id="PRU00235"/>
    </source>
</evidence>
<feature type="region of interest" description="Disordered" evidence="3">
    <location>
        <begin position="1499"/>
        <end position="1525"/>
    </location>
</feature>
<dbReference type="InterPro" id="IPR043136">
    <property type="entry name" value="B30.2/SPRY_sf"/>
</dbReference>
<evidence type="ECO:0000256" key="3">
    <source>
        <dbReference type="SAM" id="MobiDB-lite"/>
    </source>
</evidence>
<feature type="repeat" description="RCC1" evidence="2">
    <location>
        <begin position="516"/>
        <end position="568"/>
    </location>
</feature>
<dbReference type="Gene3D" id="2.60.120.920">
    <property type="match status" value="1"/>
</dbReference>
<name>A0A835P3S6_9PASS</name>
<feature type="compositionally biased region" description="Basic and acidic residues" evidence="3">
    <location>
        <begin position="2468"/>
        <end position="2483"/>
    </location>
</feature>
<dbReference type="EMBL" id="JADDUC010000003">
    <property type="protein sequence ID" value="KAG0135765.1"/>
    <property type="molecule type" value="Genomic_DNA"/>
</dbReference>
<dbReference type="CDD" id="cd14401">
    <property type="entry name" value="UBA_HERC1"/>
    <property type="match status" value="1"/>
</dbReference>
<feature type="transmembrane region" description="Helical" evidence="4">
    <location>
        <begin position="798"/>
        <end position="824"/>
    </location>
</feature>
<dbReference type="SUPFAM" id="SSF50985">
    <property type="entry name" value="RCC1/BLIP-II"/>
    <property type="match status" value="1"/>
</dbReference>
<feature type="region of interest" description="Disordered" evidence="3">
    <location>
        <begin position="125"/>
        <end position="154"/>
    </location>
</feature>
<keyword evidence="4" id="KW-0472">Membrane</keyword>
<dbReference type="PROSITE" id="PS50188">
    <property type="entry name" value="B302_SPRY"/>
    <property type="match status" value="1"/>
</dbReference>
<comment type="caution">
    <text evidence="6">The sequence shown here is derived from an EMBL/GenBank/DDBJ whole genome shotgun (WGS) entry which is preliminary data.</text>
</comment>
<feature type="region of interest" description="Disordered" evidence="3">
    <location>
        <begin position="2679"/>
        <end position="2738"/>
    </location>
</feature>
<dbReference type="Proteomes" id="UP000618051">
    <property type="component" value="Unassembled WGS sequence"/>
</dbReference>
<evidence type="ECO:0000256" key="1">
    <source>
        <dbReference type="ARBA" id="ARBA00022737"/>
    </source>
</evidence>
<feature type="region of interest" description="Disordered" evidence="3">
    <location>
        <begin position="2783"/>
        <end position="2828"/>
    </location>
</feature>
<feature type="repeat" description="RCC1" evidence="2">
    <location>
        <begin position="411"/>
        <end position="460"/>
    </location>
</feature>
<dbReference type="PROSITE" id="PS00626">
    <property type="entry name" value="RCC1_2"/>
    <property type="match status" value="2"/>
</dbReference>
<dbReference type="PROSITE" id="PS50012">
    <property type="entry name" value="RCC1_3"/>
    <property type="match status" value="7"/>
</dbReference>
<feature type="domain" description="B30.2/SPRY" evidence="5">
    <location>
        <begin position="1999"/>
        <end position="2190"/>
    </location>
</feature>
<dbReference type="Gene3D" id="2.130.10.30">
    <property type="entry name" value="Regulator of chromosome condensation 1/beta-lactamase-inhibitor protein II"/>
    <property type="match status" value="1"/>
</dbReference>
<dbReference type="Pfam" id="PF13540">
    <property type="entry name" value="RCC1_2"/>
    <property type="match status" value="1"/>
</dbReference>
<dbReference type="EMBL" id="JADDUC020000013">
    <property type="protein sequence ID" value="KAI1235041.1"/>
    <property type="molecule type" value="Genomic_DNA"/>
</dbReference>
<organism evidence="6">
    <name type="scientific">Lamprotornis superbus</name>
    <dbReference type="NCBI Taxonomy" id="245042"/>
    <lineage>
        <taxon>Eukaryota</taxon>
        <taxon>Metazoa</taxon>
        <taxon>Chordata</taxon>
        <taxon>Craniata</taxon>
        <taxon>Vertebrata</taxon>
        <taxon>Euteleostomi</taxon>
        <taxon>Archelosauria</taxon>
        <taxon>Archosauria</taxon>
        <taxon>Dinosauria</taxon>
        <taxon>Saurischia</taxon>
        <taxon>Theropoda</taxon>
        <taxon>Coelurosauria</taxon>
        <taxon>Aves</taxon>
        <taxon>Neognathae</taxon>
        <taxon>Neoaves</taxon>
        <taxon>Telluraves</taxon>
        <taxon>Australaves</taxon>
        <taxon>Passeriformes</taxon>
        <taxon>Sturnidae</taxon>
        <taxon>Lamprotornis</taxon>
    </lineage>
</organism>
<dbReference type="Pfam" id="PF00622">
    <property type="entry name" value="SPRY"/>
    <property type="match status" value="1"/>
</dbReference>
<protein>
    <submittedName>
        <fullName evidence="6">Putative E3 ubiquitin-protein ligase HERC1</fullName>
    </submittedName>
</protein>
<dbReference type="SUPFAM" id="SSF49899">
    <property type="entry name" value="Concanavalin A-like lectins/glucanases"/>
    <property type="match status" value="1"/>
</dbReference>
<feature type="compositionally biased region" description="Basic and acidic residues" evidence="3">
    <location>
        <begin position="2406"/>
        <end position="2420"/>
    </location>
</feature>
<feature type="repeat" description="RCC1" evidence="2">
    <location>
        <begin position="461"/>
        <end position="515"/>
    </location>
</feature>
<keyword evidence="1" id="KW-0677">Repeat</keyword>
<dbReference type="InterPro" id="IPR051625">
    <property type="entry name" value="Signaling_Regulatory_Domain"/>
</dbReference>
<dbReference type="FunFam" id="2.60.120.920:FF:000015">
    <property type="entry name" value="LOW QUALITY PROTEIN: probable E3 ubiquitin-protein ligase HERC1"/>
    <property type="match status" value="1"/>
</dbReference>
<feature type="region of interest" description="Disordered" evidence="3">
    <location>
        <begin position="1328"/>
        <end position="1376"/>
    </location>
</feature>
<dbReference type="InterPro" id="IPR003877">
    <property type="entry name" value="SPRY_dom"/>
</dbReference>
<feature type="region of interest" description="Disordered" evidence="3">
    <location>
        <begin position="2392"/>
        <end position="2483"/>
    </location>
</feature>
<feature type="region of interest" description="Disordered" evidence="3">
    <location>
        <begin position="2602"/>
        <end position="2661"/>
    </location>
</feature>
<proteinExistence type="predicted"/>
<dbReference type="Pfam" id="PF25390">
    <property type="entry name" value="WD40_RLD"/>
    <property type="match status" value="1"/>
</dbReference>
<feature type="compositionally biased region" description="Basic and acidic residues" evidence="3">
    <location>
        <begin position="1335"/>
        <end position="1345"/>
    </location>
</feature>
<feature type="repeat" description="RCC1" evidence="2">
    <location>
        <begin position="569"/>
        <end position="618"/>
    </location>
</feature>
<dbReference type="OrthoDB" id="239701at2759"/>
<sequence length="3409" mass="372782">MAAMVPPVKLKWLEHLNSSWITEDSESIATREGVSVLYAKLVSNKEVVPLPQQVLCLKGPQLPDFERESLSSDEQDHYLDALLSSQLALAKMVCSDSPFAGALRKRLLVLQRVFYALSNKYHDKGKVKQQQHSPESSSGSTDVHSVSERPRSSTDALIEMGVRTGLSLLFALLRQSWMMPAAGPGLSLCNDVIHTAIEVVSSLPPLSLANESKIPPMGLDCLSQVTTFLKGVTIPNSGADTLGRRLASELLLGLAAQRGALRYLLEWIEMALGASAVVNTMEKSKLLQSPEGMISFDCFMSILTQMRRSLEQIPDVGICCTGSVFLLITTFKPCRDHLLIEVNGESQPEHLMAYVLCMRQLCVYLKRNIKCCGVVNLWLEQVCRMASDYSRTCASPDSIQTGDAPIVSETCEVYVWGSNSSHQLVEGTQEKILQPKLAPSFSDAQTIEAGQYCTFVISTDGSVRACGKGSYGRLGLGDSNNQSTLKKLTFEPHRSIKKVSSSKGSDGHTLAFTTEGEVFSWGDGDYGKLGHGNSSTQKYPKLIQGPLQGKVVVCVSAGYRHSAAVTEDGELYTWGEGDFGRLGHGDSNSRNIPTLVKDISNVGEVSCGSSHTIALSKDGRTVWSFGGGDNGKLGHGDTNRVYKPKVIEALQGMFIRKVCAGSQSSLALTSTGQVYAWGCGACLGCGSSEATALRPKLIEELAATRIVDISIGDSHCLALSHDNEVYAWGNNSMGQCGQGNSTGPITKPKKVSGKLWHGTDPIVSTLKKVPFHIFVLFSSTTVTKLTVKFLLFLFLHQAVLYGSVLLLSNHLALALAGGVATSILGRQAGPLRNLLFRLMDSSVPDEIQEVVIETLSVGATMLLPPLRERMELLHSLLPQGPDRWESLSKGQRMQLDIILTSLQDHTHVASLLGYSSPSDSTETSSLCISYGNLSDQAYAVQSSHPDTHLAEILMKTLLRNLGFYTDQAFGELEKNSDKFLLGTSSSENSQPAHLHELLCSLQKQLLAYCHINSVTENSSSVALLHKHLQLLLPHATDIYSRSATLLKESSWNGSVGEKLRDVIYVSAAGSMLSQIVNSLLLLPVSVARPLLSYLLDLLPPLDRLNRLLPAAALLEDQELQWPLHGGPELIEPAGVPLPQPAQSWVWLVDLERTVALLIGRCLGGMLQGPPVSPEEQDTAYWLKTPLFSDGVEMDIPHLDKCMSSLLEVALSGNEEQKPFDYKLRPEITVYVDLALGCTKEPARSLWISMQDYAVSKDWDTATLSNESLLDTVSRFVLAALLKHTSLLSQACEVYRCVYKVRSRLLACKNMELIQTRSSSRDRWMLDNQESADVDTQEHSFTRTIDEEAEMEEQAERDREEGHPEQEDEEEEREHEVMTAGKIFQCFLSAREVARSRDRDRMSSGTGPRLDDAPAQSQQERRISTDLTEGQDVYTAACNSVIHRCALLILGVSPVIEQLQKPREEGQLQQPPSAAPEGIGLMTSRSESLTAESRSIHASSSYRLMKSRSESDLSQPESDEEGYSLSGRRNVDLDLAASHRKRGAMHSQMESLSDSWVRLKHSRDWLYTSSYSFVESDFDLSRSLGVHTLIENAVSFVSGDVGNSPGFKEPEESMSTSPQASIIAMEQQQLRAELRLEALHQILVLLSGMEEKGCVPLMGSRQVPGFQSSSLLTSVRLQFLAGCFGLGTVGHAGAKGESVRLHHYQDGIRAAKRSIQIEIQVAVHKIYQQLSATLERALQANKHHIEAQQRLLLVTVFALSVHYQPVDVSLAISTGLLNVLSQLCGTDTMLGQPLQLLPKTGISQLSTALKVASTRLLQILAITTGTYADKLSPKVVQSLLDLLCSQLKNLLSQAGVMLMASFGEGEGEEGEVESKKADSNGDNEKRDFRAALRKQHAAELHLGDFLVFLRRVVSSKAIQSKMASPKWTEVLLNIASQKCCSGVPLVGNLRTRLLALHVLEAVLPACESGVEDDQMAQVVERLFSLLSDCMWETPIAQAKHAIQIKEKEQEMKLQKQGESEDEDENLPIQEVSFDPEKAQCCIVENGQILTHGSGGKGYGLASTGVTSGCYQWKFYIVKENRGNEGTCVGVSRWPVHDFNHRTTSDMWLYRAYSGNLYHNGEQTLTLSSFTQGDFITCVLDMEARTISFGKNGEEPKLAFEDVDAAELYPCVKICDMQMRGTPRDLLPGDPICSPVAAVLAEATIQLIRILHRTDRWTHCINKKMMERLNKIKTCLKETGQKLKKSRSVQSREENEVREEKESKEEEKSKHSRHGLAELSELQLKMLCVEVWPVLAVIGGVDAGLRVGGRCVHKQTGRHATLLGVVKEGSTSAKVQWDEAEITISFPTFWSPSDTPLYNLEPCEPLPFDVARFRGLTATVLLDLTYLTGIHEDTGKQSTKRHEKKHRHESEDKGETDQRMEGDVGSDTRLGQSADDNKGHGATTSKSENEIVSFSLEPSTLGMESQHQPAEGRKKNHEHTARSHDITQSEIRAVQLSYLYLGAMKSLSVLLSCSKYAELLLIPKVLAENGHNSDCAGSPVVAEDVELRAALQFLMRHMVKRAVMRSPIKRALGLPDLERAQAIIYKLVVHGLLEEQFGSRLKQEVEQQVEEGDQSQQAQTPVTTSPSASSTTSFMSSSLEDTTTATTPVTDTETVPASESPGVMPLSLLRQMFSSYPTTTVLPARRAQTPPISSLPTSPSDEVGRRQSLTSPDSQSARPANRTALSDPSSRLSTSPPPPAIAVPLLEMGFSLRQIAKAMEATGARGEADAQNITVLAMWMIEHPGNEDDEEPQSEGTAEPRHGTIVPGSSGKSGDHCYLQSPGDIPSADATEMEEGFNNLDHVDNAAAASCPPSRSRSAVTRRHKFDLAARTLLARAAGLYRSVQAHRNQSRREGISLQQDPGALYDFNLDEELEIDLDDEAMEAMFGQDLASDNDILGMWIPEHVCESEDREEVVVCELCESSVVSFNQHMKRNHPGCGRSANRQGYRSNGSYVDGWFGGECGSGNPYYLLCGLCRDKYLALKSKSKTAASERYKGQAPDLIGKQDSVYEEDWDMLDVDEDEKLTGEEEFELLAGPLGLNDRRIVPEPVQFPDSDPLGASVAMVTATNSMEETLMQIGCHGSIEKSSSGRITLGEQAAALVNPHDRVMALRRVTAAAQVLLARTMVMRALSLLSVSGSSCSLAAGLESLGLTDIRTLVRLMCLAAAGRAGLSTSPSTVSSPTERSRGIHSKTSKPISCLAYLSTAVGCLASNTPSAAKLLVQLCTQNLISAATGVNLTTVDDPIQRKFLPSFLRGIAEENKLVTSPNFVVTQALVALLADKGAKLRPNYDKAEIEKKGPLELANALAACCLSSRLSSQHRQWAAQQLVRALAAHDRDNQSAPQTLADMGGDLRNYGTSAQKCLAALRLQF</sequence>
<feature type="compositionally biased region" description="Low complexity" evidence="3">
    <location>
        <begin position="2612"/>
        <end position="2655"/>
    </location>
</feature>
<evidence type="ECO:0000259" key="5">
    <source>
        <dbReference type="PROSITE" id="PS50188"/>
    </source>
</evidence>
<dbReference type="PANTHER" id="PTHR22872">
    <property type="entry name" value="BTK-BINDING PROTEIN-RELATED"/>
    <property type="match status" value="1"/>
</dbReference>
<evidence type="ECO:0000256" key="4">
    <source>
        <dbReference type="SAM" id="Phobius"/>
    </source>
</evidence>
<feature type="compositionally biased region" description="Basic and acidic residues" evidence="3">
    <location>
        <begin position="1353"/>
        <end position="1364"/>
    </location>
</feature>
<feature type="compositionally biased region" description="Polar residues" evidence="3">
    <location>
        <begin position="2705"/>
        <end position="2716"/>
    </location>
</feature>
<keyword evidence="8" id="KW-1185">Reference proteome</keyword>
<reference evidence="6" key="1">
    <citation type="submission" date="2020-10" db="EMBL/GenBank/DDBJ databases">
        <title>Feather gene expression reveals the developmental basis of iridescence in African starlings.</title>
        <authorList>
            <person name="Rubenstein D.R."/>
        </authorList>
    </citation>
    <scope>NUCLEOTIDE SEQUENCE</scope>
    <source>
        <strain evidence="6">SS15</strain>
        <tissue evidence="6">Liver</tissue>
    </source>
</reference>